<sequence>MKHPLLSVLSVSLLAGCASIAPEPFSSEEIKARVARDQQEMYKDQAPILQPITFHDAVARALTYNLDYRLKLMESALAQGISDSSAFELLPRLTASAGYNARNNDSGGTSVSIITGEETLSPSTSQERRHNLRSAELSWNILDFGLSYYRAKQAGDEYNIAEERRRKVRQNIVQDMRNAYWRALGAQRLLVQVEALTKRIERALEQSRQAEASGVLPPAQALAYQRALLDALTLITLKRQELEFARHELAALMNIKPGTVFQLADAPEESLPPVPVRVAELEIQALENRPELREEDYRARIDGFEARRQLIALLPGIEFVAGSLYDSNKYLYNNSWYDGSVRISWNVLKLAAYPTVKRTQEAREQTAEARRLALSMAVITQVRVALERYKLALLDYRQTDESARVDERLAQISQAGVSSRVESELEAVRTESRALVTQFQRYAAYANAQTALGRILNSVGQSVLPDELETRDLATIAKELQRSLDAGERDVFQFVSAEAPQPQSLRVEIESLPRHLSKSAIVAAVSERLRQNRLLISKEGGDAVFRMQLKRGPVKNGVERSEWLMSLFEASGALVATHNYRTVLTPDLPQRSVQAFAEAAALSQVSFLREQLTPPAAAAMTPLAPALTAPVPATSTR</sequence>
<evidence type="ECO:0000256" key="4">
    <source>
        <dbReference type="ARBA" id="ARBA00022452"/>
    </source>
</evidence>
<keyword evidence="5" id="KW-0812">Transmembrane</keyword>
<dbReference type="AlphaFoldDB" id="A0A011NY29"/>
<dbReference type="GO" id="GO:0009279">
    <property type="term" value="C:cell outer membrane"/>
    <property type="evidence" value="ECO:0007669"/>
    <property type="project" value="UniProtKB-SubCell"/>
</dbReference>
<evidence type="ECO:0000256" key="8">
    <source>
        <dbReference type="SAM" id="Coils"/>
    </source>
</evidence>
<dbReference type="SUPFAM" id="SSF56954">
    <property type="entry name" value="Outer membrane efflux proteins (OEP)"/>
    <property type="match status" value="1"/>
</dbReference>
<dbReference type="GO" id="GO:1990281">
    <property type="term" value="C:efflux pump complex"/>
    <property type="evidence" value="ECO:0007669"/>
    <property type="project" value="TreeGrafter"/>
</dbReference>
<dbReference type="InterPro" id="IPR003423">
    <property type="entry name" value="OMP_efflux"/>
</dbReference>
<keyword evidence="4" id="KW-1134">Transmembrane beta strand</keyword>
<evidence type="ECO:0000313" key="10">
    <source>
        <dbReference type="EMBL" id="EXI80241.1"/>
    </source>
</evidence>
<dbReference type="PATRIC" id="fig|1454003.3.peg.1936"/>
<feature type="chain" id="PRO_5001461373" evidence="9">
    <location>
        <begin position="21"/>
        <end position="637"/>
    </location>
</feature>
<dbReference type="STRING" id="1454003.AW10_01887"/>
<evidence type="ECO:0000256" key="7">
    <source>
        <dbReference type="ARBA" id="ARBA00023237"/>
    </source>
</evidence>
<comment type="caution">
    <text evidence="10">The sequence shown here is derived from an EMBL/GenBank/DDBJ whole genome shotgun (WGS) entry which is preliminary data.</text>
</comment>
<proteinExistence type="inferred from homology"/>
<dbReference type="Gene3D" id="1.20.1600.10">
    <property type="entry name" value="Outer membrane efflux proteins (OEP)"/>
    <property type="match status" value="1"/>
</dbReference>
<evidence type="ECO:0000256" key="9">
    <source>
        <dbReference type="SAM" id="SignalP"/>
    </source>
</evidence>
<keyword evidence="10" id="KW-0449">Lipoprotein</keyword>
<keyword evidence="3" id="KW-0813">Transport</keyword>
<gene>
    <name evidence="10" type="ORF">AW10_01887</name>
</gene>
<dbReference type="PROSITE" id="PS51257">
    <property type="entry name" value="PROKAR_LIPOPROTEIN"/>
    <property type="match status" value="1"/>
</dbReference>
<evidence type="ECO:0000256" key="6">
    <source>
        <dbReference type="ARBA" id="ARBA00023136"/>
    </source>
</evidence>
<dbReference type="Proteomes" id="UP000021816">
    <property type="component" value="Unassembled WGS sequence"/>
</dbReference>
<evidence type="ECO:0000313" key="11">
    <source>
        <dbReference type="Proteomes" id="UP000021816"/>
    </source>
</evidence>
<dbReference type="InterPro" id="IPR051906">
    <property type="entry name" value="TolC-like"/>
</dbReference>
<dbReference type="GO" id="GO:0015562">
    <property type="term" value="F:efflux transmembrane transporter activity"/>
    <property type="evidence" value="ECO:0007669"/>
    <property type="project" value="InterPro"/>
</dbReference>
<evidence type="ECO:0000256" key="3">
    <source>
        <dbReference type="ARBA" id="ARBA00022448"/>
    </source>
</evidence>
<accession>A0A011NY29</accession>
<keyword evidence="8" id="KW-0175">Coiled coil</keyword>
<organism evidence="10 11">
    <name type="scientific">Candidatus Accumulibacter appositus</name>
    <dbReference type="NCBI Taxonomy" id="1454003"/>
    <lineage>
        <taxon>Bacteria</taxon>
        <taxon>Pseudomonadati</taxon>
        <taxon>Pseudomonadota</taxon>
        <taxon>Betaproteobacteria</taxon>
        <taxon>Candidatus Accumulibacter</taxon>
    </lineage>
</organism>
<evidence type="ECO:0000256" key="5">
    <source>
        <dbReference type="ARBA" id="ARBA00022692"/>
    </source>
</evidence>
<keyword evidence="6" id="KW-0472">Membrane</keyword>
<dbReference type="PANTHER" id="PTHR30026:SF21">
    <property type="entry name" value="SLR1270 PROTEIN"/>
    <property type="match status" value="1"/>
</dbReference>
<comment type="similarity">
    <text evidence="2">Belongs to the outer membrane factor (OMF) (TC 1.B.17) family.</text>
</comment>
<feature type="signal peptide" evidence="9">
    <location>
        <begin position="1"/>
        <end position="20"/>
    </location>
</feature>
<evidence type="ECO:0000256" key="2">
    <source>
        <dbReference type="ARBA" id="ARBA00007613"/>
    </source>
</evidence>
<dbReference type="EMBL" id="JEMX01000038">
    <property type="protein sequence ID" value="EXI80241.1"/>
    <property type="molecule type" value="Genomic_DNA"/>
</dbReference>
<dbReference type="Pfam" id="PF02321">
    <property type="entry name" value="OEP"/>
    <property type="match status" value="1"/>
</dbReference>
<reference evidence="10 11" key="1">
    <citation type="submission" date="2014-02" db="EMBL/GenBank/DDBJ databases">
        <title>Expanding our view of genomic diversity in Candidatus Accumulibacter clades.</title>
        <authorList>
            <person name="Skennerton C.T."/>
            <person name="Barr J.J."/>
            <person name="Slater F.R."/>
            <person name="Bond P.L."/>
            <person name="Tyson G.W."/>
        </authorList>
    </citation>
    <scope>NUCLEOTIDE SEQUENCE [LARGE SCALE GENOMIC DNA]</scope>
    <source>
        <strain evidence="11">BA-92</strain>
    </source>
</reference>
<dbReference type="PANTHER" id="PTHR30026">
    <property type="entry name" value="OUTER MEMBRANE PROTEIN TOLC"/>
    <property type="match status" value="1"/>
</dbReference>
<keyword evidence="9" id="KW-0732">Signal</keyword>
<evidence type="ECO:0000256" key="1">
    <source>
        <dbReference type="ARBA" id="ARBA00004442"/>
    </source>
</evidence>
<dbReference type="GO" id="GO:0015288">
    <property type="term" value="F:porin activity"/>
    <property type="evidence" value="ECO:0007669"/>
    <property type="project" value="TreeGrafter"/>
</dbReference>
<keyword evidence="7" id="KW-0998">Cell outer membrane</keyword>
<feature type="coiled-coil region" evidence="8">
    <location>
        <begin position="151"/>
        <end position="213"/>
    </location>
</feature>
<protein>
    <submittedName>
        <fullName evidence="10">Efflux transporter, outer membrane factor (OMF) lipoprotein, NodT family</fullName>
    </submittedName>
</protein>
<name>A0A011NY29_9PROT</name>
<comment type="subcellular location">
    <subcellularLocation>
        <location evidence="1">Cell outer membrane</location>
    </subcellularLocation>
</comment>